<proteinExistence type="predicted"/>
<evidence type="ECO:0000313" key="1">
    <source>
        <dbReference type="EMBL" id="GAG97309.1"/>
    </source>
</evidence>
<dbReference type="AlphaFoldDB" id="X1BMY8"/>
<name>X1BMY8_9ZZZZ</name>
<sequence length="68" mass="7907">KEKIKQVLKTPGPIVCEVLLLRNQRFSPRVSSERKPDGRIVSKSLEDMHPFLPREEFYSNMIIEPVAE</sequence>
<feature type="non-terminal residue" evidence="1">
    <location>
        <position position="1"/>
    </location>
</feature>
<gene>
    <name evidence="1" type="ORF">S01H4_49172</name>
</gene>
<comment type="caution">
    <text evidence="1">The sequence shown here is derived from an EMBL/GenBank/DDBJ whole genome shotgun (WGS) entry which is preliminary data.</text>
</comment>
<accession>X1BMY8</accession>
<reference evidence="1" key="1">
    <citation type="journal article" date="2014" name="Front. Microbiol.">
        <title>High frequency of phylogenetically diverse reductive dehalogenase-homologous genes in deep subseafloor sedimentary metagenomes.</title>
        <authorList>
            <person name="Kawai M."/>
            <person name="Futagami T."/>
            <person name="Toyoda A."/>
            <person name="Takaki Y."/>
            <person name="Nishi S."/>
            <person name="Hori S."/>
            <person name="Arai W."/>
            <person name="Tsubouchi T."/>
            <person name="Morono Y."/>
            <person name="Uchiyama I."/>
            <person name="Ito T."/>
            <person name="Fujiyama A."/>
            <person name="Inagaki F."/>
            <person name="Takami H."/>
        </authorList>
    </citation>
    <scope>NUCLEOTIDE SEQUENCE</scope>
    <source>
        <strain evidence="1">Expedition CK06-06</strain>
    </source>
</reference>
<organism evidence="1">
    <name type="scientific">marine sediment metagenome</name>
    <dbReference type="NCBI Taxonomy" id="412755"/>
    <lineage>
        <taxon>unclassified sequences</taxon>
        <taxon>metagenomes</taxon>
        <taxon>ecological metagenomes</taxon>
    </lineage>
</organism>
<protein>
    <submittedName>
        <fullName evidence="1">Uncharacterized protein</fullName>
    </submittedName>
</protein>
<dbReference type="EMBL" id="BART01027788">
    <property type="protein sequence ID" value="GAG97309.1"/>
    <property type="molecule type" value="Genomic_DNA"/>
</dbReference>